<feature type="non-terminal residue" evidence="1">
    <location>
        <position position="1"/>
    </location>
</feature>
<dbReference type="InterPro" id="IPR020503">
    <property type="entry name" value="Uncharacterised_Rv2561"/>
</dbReference>
<sequence length="268" mass="30333">IERDTICECGACQTATDLSLKFIAHYGKIKEIKVANFTKASGVDMVIAHRLLKNEIESREYILATKNYLNATGNPESSDSLVWHASSALYPGVGRIEFLYACLNSHKQAIPGPPSRPNEIISYGPDILETEINLPMKGVFSRFIDTSLRIHFVPGIKKVEADPYTERIGGKHTCFFDGITIDFKTVDCKMSEEEIVYVEDGIVVELGAKLRSIYTLKKIKDDRTILTRNTNLEDSPALNDEFRNNIMTSIRMSFENFKKFCEEFELQN</sequence>
<comment type="caution">
    <text evidence="1">The sequence shown here is derived from an EMBL/GenBank/DDBJ whole genome shotgun (WGS) entry which is preliminary data.</text>
</comment>
<dbReference type="Pfam" id="PF10851">
    <property type="entry name" value="DUF2652"/>
    <property type="match status" value="1"/>
</dbReference>
<accession>A0A0F8VZH0</accession>
<evidence type="ECO:0008006" key="2">
    <source>
        <dbReference type="Google" id="ProtNLM"/>
    </source>
</evidence>
<proteinExistence type="predicted"/>
<organism evidence="1">
    <name type="scientific">marine sediment metagenome</name>
    <dbReference type="NCBI Taxonomy" id="412755"/>
    <lineage>
        <taxon>unclassified sequences</taxon>
        <taxon>metagenomes</taxon>
        <taxon>ecological metagenomes</taxon>
    </lineage>
</organism>
<protein>
    <recommendedName>
        <fullName evidence="2">DUF2652 domain-containing protein</fullName>
    </recommendedName>
</protein>
<name>A0A0F8VZH0_9ZZZZ</name>
<dbReference type="EMBL" id="LAZR01068369">
    <property type="protein sequence ID" value="KKK49763.1"/>
    <property type="molecule type" value="Genomic_DNA"/>
</dbReference>
<evidence type="ECO:0000313" key="1">
    <source>
        <dbReference type="EMBL" id="KKK49763.1"/>
    </source>
</evidence>
<dbReference type="AlphaFoldDB" id="A0A0F8VZH0"/>
<gene>
    <name evidence="1" type="ORF">LCGC14_3131770</name>
</gene>
<reference evidence="1" key="1">
    <citation type="journal article" date="2015" name="Nature">
        <title>Complex archaea that bridge the gap between prokaryotes and eukaryotes.</title>
        <authorList>
            <person name="Spang A."/>
            <person name="Saw J.H."/>
            <person name="Jorgensen S.L."/>
            <person name="Zaremba-Niedzwiedzka K."/>
            <person name="Martijn J."/>
            <person name="Lind A.E."/>
            <person name="van Eijk R."/>
            <person name="Schleper C."/>
            <person name="Guy L."/>
            <person name="Ettema T.J."/>
        </authorList>
    </citation>
    <scope>NUCLEOTIDE SEQUENCE</scope>
</reference>